<name>F8IFA7_ALIAT</name>
<dbReference type="InterPro" id="IPR001279">
    <property type="entry name" value="Metallo-B-lactamas"/>
</dbReference>
<evidence type="ECO:0000259" key="3">
    <source>
        <dbReference type="SMART" id="SM00849"/>
    </source>
</evidence>
<proteinExistence type="predicted"/>
<dbReference type="PATRIC" id="fig|1048834.4.peg.2045"/>
<accession>F8IFA7</accession>
<dbReference type="Gene3D" id="3.40.50.10710">
    <property type="entry name" value="Metallo-hydrolase/oxidoreductase"/>
    <property type="match status" value="1"/>
</dbReference>
<reference evidence="5" key="2">
    <citation type="submission" date="2011-06" db="EMBL/GenBank/DDBJ databases">
        <title>The complete genome sequence of Alicyclobacillus acidocaldarius sp. Tc-4-1.</title>
        <authorList>
            <person name="Chen Y."/>
            <person name="He Y."/>
            <person name="Dong Z."/>
            <person name="Hu S."/>
        </authorList>
    </citation>
    <scope>NUCLEOTIDE SEQUENCE [LARGE SCALE GENOMIC DNA]</scope>
    <source>
        <strain evidence="5">Tc-4-1</strain>
    </source>
</reference>
<dbReference type="KEGG" id="aad:TC41_2166"/>
<keyword evidence="2" id="KW-0694">RNA-binding</keyword>
<keyword evidence="1" id="KW-0540">Nuclease</keyword>
<dbReference type="PANTHER" id="PTHR43694">
    <property type="entry name" value="RIBONUCLEASE J"/>
    <property type="match status" value="1"/>
</dbReference>
<dbReference type="SUPFAM" id="SSF56281">
    <property type="entry name" value="Metallo-hydrolase/oxidoreductase"/>
    <property type="match status" value="1"/>
</dbReference>
<dbReference type="eggNOG" id="COG0595">
    <property type="taxonomic scope" value="Bacteria"/>
</dbReference>
<protein>
    <submittedName>
        <fullName evidence="4">Hydrolase of the metallo-beta-lactamase superfamily-like protein</fullName>
    </submittedName>
</protein>
<dbReference type="CDD" id="cd07732">
    <property type="entry name" value="metallo-hydrolase-like_MBL-fold"/>
    <property type="match status" value="1"/>
</dbReference>
<evidence type="ECO:0000313" key="5">
    <source>
        <dbReference type="Proteomes" id="UP000000292"/>
    </source>
</evidence>
<dbReference type="PANTHER" id="PTHR43694:SF1">
    <property type="entry name" value="RIBONUCLEASE J"/>
    <property type="match status" value="1"/>
</dbReference>
<dbReference type="GO" id="GO:0003723">
    <property type="term" value="F:RNA binding"/>
    <property type="evidence" value="ECO:0007669"/>
    <property type="project" value="UniProtKB-KW"/>
</dbReference>
<dbReference type="EMBL" id="CP002902">
    <property type="protein sequence ID" value="AEJ44072.1"/>
    <property type="molecule type" value="Genomic_DNA"/>
</dbReference>
<gene>
    <name evidence="4" type="ordered locus">TC41_2166</name>
</gene>
<dbReference type="SMART" id="SM00849">
    <property type="entry name" value="Lactamase_B"/>
    <property type="match status" value="1"/>
</dbReference>
<feature type="domain" description="Metallo-beta-lactamase" evidence="3">
    <location>
        <begin position="20"/>
        <end position="208"/>
    </location>
</feature>
<sequence length="440" mass="48756">MMSVDKSTRITFFGGTRTIGGTICRVKTSSSQIVFDMGHVVRPESPMFSGSLRPRSTADLRAVGILPDIPELYQIEKPESMAICISHNHLDHTALLPYMANEISVFSTKETCKILKLISEAGIEDQPPLQLTGVDAETWHSVGDLRFQFVPVDHDTPGAAAIFIAAPDLRLVYSGDLRFHGWRPELSRAFVEKARTFEPDVLLVEGTRAGDEARPQVTEQELVRHMVEAMAGEERMVYFNAYPRHPERVLAFARCAQEAGRTPVFEARTLYVASHFAGGVPESVHVWADDSLTDPVREWLASLKLPLVRPEDLRDAPSGFAAELAYDKLWRLIDLGSAANGLYIHSNGAPLGPFDPAWDNLQRWLAHFGVTFRALGTSGHASLSEIEQAVEEIRPRVYLPIHSFHPECVVAEGIPRVLPEERVEYTLSDLLAAASVATRA</sequence>
<dbReference type="HOGENOM" id="CLU_031965_1_0_9"/>
<keyword evidence="4" id="KW-0378">Hydrolase</keyword>
<dbReference type="InterPro" id="IPR036866">
    <property type="entry name" value="RibonucZ/Hydroxyglut_hydro"/>
</dbReference>
<organism evidence="4 5">
    <name type="scientific">Alicyclobacillus acidocaldarius (strain Tc-4-1)</name>
    <name type="common">Bacillus acidocaldarius</name>
    <dbReference type="NCBI Taxonomy" id="1048834"/>
    <lineage>
        <taxon>Bacteria</taxon>
        <taxon>Bacillati</taxon>
        <taxon>Bacillota</taxon>
        <taxon>Bacilli</taxon>
        <taxon>Bacillales</taxon>
        <taxon>Alicyclobacillaceae</taxon>
        <taxon>Alicyclobacillus</taxon>
    </lineage>
</organism>
<reference evidence="4 5" key="1">
    <citation type="journal article" date="2011" name="J. Bacteriol.">
        <title>Complete Genome Sequence of Alicyclobacillus acidocaldarius Strain Tc-4-1.</title>
        <authorList>
            <person name="Chen Y."/>
            <person name="He Y."/>
            <person name="Zhang B."/>
            <person name="Yang J."/>
            <person name="Li W."/>
            <person name="Dong Z."/>
            <person name="Hu S."/>
        </authorList>
    </citation>
    <scope>NUCLEOTIDE SEQUENCE [LARGE SCALE GENOMIC DNA]</scope>
    <source>
        <strain evidence="4 5">Tc-4-1</strain>
    </source>
</reference>
<keyword evidence="1" id="KW-0269">Exonuclease</keyword>
<evidence type="ECO:0000256" key="1">
    <source>
        <dbReference type="ARBA" id="ARBA00022839"/>
    </source>
</evidence>
<dbReference type="Gene3D" id="3.60.15.10">
    <property type="entry name" value="Ribonuclease Z/Hydroxyacylglutathione hydrolase-like"/>
    <property type="match status" value="1"/>
</dbReference>
<dbReference type="Pfam" id="PF12706">
    <property type="entry name" value="Lactamase_B_2"/>
    <property type="match status" value="1"/>
</dbReference>
<dbReference type="Proteomes" id="UP000000292">
    <property type="component" value="Chromosome"/>
</dbReference>
<dbReference type="GO" id="GO:0004527">
    <property type="term" value="F:exonuclease activity"/>
    <property type="evidence" value="ECO:0007669"/>
    <property type="project" value="UniProtKB-KW"/>
</dbReference>
<evidence type="ECO:0000256" key="2">
    <source>
        <dbReference type="ARBA" id="ARBA00022884"/>
    </source>
</evidence>
<dbReference type="InterPro" id="IPR042173">
    <property type="entry name" value="RNase_J_2"/>
</dbReference>
<evidence type="ECO:0000313" key="4">
    <source>
        <dbReference type="EMBL" id="AEJ44072.1"/>
    </source>
</evidence>
<dbReference type="STRING" id="1048834.TC41_2166"/>
<dbReference type="AlphaFoldDB" id="F8IFA7"/>